<organism evidence="12 13">
    <name type="scientific">Azoarcus indigens</name>
    <dbReference type="NCBI Taxonomy" id="29545"/>
    <lineage>
        <taxon>Bacteria</taxon>
        <taxon>Pseudomonadati</taxon>
        <taxon>Pseudomonadota</taxon>
        <taxon>Betaproteobacteria</taxon>
        <taxon>Rhodocyclales</taxon>
        <taxon>Zoogloeaceae</taxon>
        <taxon>Azoarcus</taxon>
    </lineage>
</organism>
<keyword evidence="13" id="KW-1185">Reference proteome</keyword>
<sequence>MFFPLSPALYYLANFHRALEWLGRHHLDLMDDAERDFLRRFPALPLPAQALLVRMVMRKGPHFRAGKLRYAELGCPLRAAEALLGAGWVSREALLTVAEVAGLLRREELLQHFGSHLPRPPRSKALLTATLAEALPGSRPFADWCPAATEVVLSLTVAGLCERLRLMFFGNLAQDWSEFVLADLGIFRYETVEMAPGARGFRSRAEVEAHLHLYRCRERLAAGEAVAALWPELGPRPVDSPHLARRHGRLALALGRQLEREGELEQALALYREAGGEGSRVRRIRVLERLERHAQAHALALEAMAAPESGAEAQLAARALQRLSPRLGLGRLPRAPRAEEVRIPLRLPRAAGRVEEAVRAHFHTAEAPVFYVENTLICSLFGLLCWEAIFAPVPGAFFHPFQAAPADLHDGAFRQRRAALFDACLARLADGSYRDAIRHNFAAKQGMQSPFVFWSMLTEELLELALACLPSAQLRACFERLLLDLRENRAGMPDLIQFWPAQQRYRMLEVKGPGDRLQDNQKRWLAFCAEQGMPVAVCYLSWEGEGGEAEA</sequence>
<evidence type="ECO:0000256" key="5">
    <source>
        <dbReference type="ARBA" id="ARBA00012029"/>
    </source>
</evidence>
<evidence type="ECO:0000256" key="10">
    <source>
        <dbReference type="ARBA" id="ARBA00023211"/>
    </source>
</evidence>
<evidence type="ECO:0000256" key="6">
    <source>
        <dbReference type="ARBA" id="ARBA00022722"/>
    </source>
</evidence>
<dbReference type="InterPro" id="IPR033315">
    <property type="entry name" value="Fan1-like"/>
</dbReference>
<comment type="caution">
    <text evidence="12">The sequence shown here is derived from an EMBL/GenBank/DDBJ whole genome shotgun (WGS) entry which is preliminary data.</text>
</comment>
<evidence type="ECO:0000313" key="13">
    <source>
        <dbReference type="Proteomes" id="UP000295129"/>
    </source>
</evidence>
<comment type="similarity">
    <text evidence="4">Belongs to the FAN1 family.</text>
</comment>
<dbReference type="Pfam" id="PF08774">
    <property type="entry name" value="VRR_NUC"/>
    <property type="match status" value="1"/>
</dbReference>
<evidence type="ECO:0000256" key="1">
    <source>
        <dbReference type="ARBA" id="ARBA00000983"/>
    </source>
</evidence>
<dbReference type="Gene3D" id="3.40.1350.10">
    <property type="match status" value="1"/>
</dbReference>
<dbReference type="GO" id="GO:0004528">
    <property type="term" value="F:phosphodiesterase I activity"/>
    <property type="evidence" value="ECO:0007669"/>
    <property type="project" value="UniProtKB-EC"/>
</dbReference>
<comment type="catalytic activity">
    <reaction evidence="1">
        <text>Hydrolytically removes 5'-nucleotides successively from the 3'-hydroxy termini of 3'-hydroxy-terminated oligonucleotides.</text>
        <dbReference type="EC" id="3.1.4.1"/>
    </reaction>
</comment>
<dbReference type="InterPro" id="IPR011856">
    <property type="entry name" value="tRNA_endonuc-like_dom_sf"/>
</dbReference>
<dbReference type="EMBL" id="SNVV01000018">
    <property type="protein sequence ID" value="TDN47736.1"/>
    <property type="molecule type" value="Genomic_DNA"/>
</dbReference>
<gene>
    <name evidence="12" type="ORF">C7389_11845</name>
</gene>
<keyword evidence="6" id="KW-0540">Nuclease</keyword>
<name>A0A4R6DRR5_9RHOO</name>
<proteinExistence type="inferred from homology"/>
<evidence type="ECO:0000259" key="11">
    <source>
        <dbReference type="SMART" id="SM00990"/>
    </source>
</evidence>
<evidence type="ECO:0000256" key="8">
    <source>
        <dbReference type="ARBA" id="ARBA00022801"/>
    </source>
</evidence>
<dbReference type="Pfam" id="PF18081">
    <property type="entry name" value="FANC_SAP"/>
    <property type="match status" value="1"/>
</dbReference>
<dbReference type="EC" id="3.1.4.1" evidence="5"/>
<dbReference type="Proteomes" id="UP000295129">
    <property type="component" value="Unassembled WGS sequence"/>
</dbReference>
<accession>A0A4R6DRR5</accession>
<evidence type="ECO:0000256" key="9">
    <source>
        <dbReference type="ARBA" id="ARBA00022842"/>
    </source>
</evidence>
<evidence type="ECO:0000313" key="12">
    <source>
        <dbReference type="EMBL" id="TDN47736.1"/>
    </source>
</evidence>
<comment type="cofactor">
    <cofactor evidence="2">
        <name>Mn(2+)</name>
        <dbReference type="ChEBI" id="CHEBI:29035"/>
    </cofactor>
</comment>
<keyword evidence="9" id="KW-0460">Magnesium</keyword>
<dbReference type="PANTHER" id="PTHR15749:SF4">
    <property type="entry name" value="FANCONI-ASSOCIATED NUCLEASE 1"/>
    <property type="match status" value="1"/>
</dbReference>
<reference evidence="12 13" key="1">
    <citation type="submission" date="2019-03" db="EMBL/GenBank/DDBJ databases">
        <title>Genomic Encyclopedia of Type Strains, Phase IV (KMG-IV): sequencing the most valuable type-strain genomes for metagenomic binning, comparative biology and taxonomic classification.</title>
        <authorList>
            <person name="Goeker M."/>
        </authorList>
    </citation>
    <scope>NUCLEOTIDE SEQUENCE [LARGE SCALE GENOMIC DNA]</scope>
    <source>
        <strain evidence="12 13">DSM 12121</strain>
    </source>
</reference>
<comment type="cofactor">
    <cofactor evidence="3">
        <name>Mg(2+)</name>
        <dbReference type="ChEBI" id="CHEBI:18420"/>
    </cofactor>
</comment>
<evidence type="ECO:0000256" key="7">
    <source>
        <dbReference type="ARBA" id="ARBA00022723"/>
    </source>
</evidence>
<dbReference type="GO" id="GO:0003676">
    <property type="term" value="F:nucleic acid binding"/>
    <property type="evidence" value="ECO:0007669"/>
    <property type="project" value="InterPro"/>
</dbReference>
<keyword evidence="7" id="KW-0479">Metal-binding</keyword>
<dbReference type="AlphaFoldDB" id="A0A4R6DRR5"/>
<dbReference type="InterPro" id="IPR049125">
    <property type="entry name" value="FAN1-like_WH"/>
</dbReference>
<dbReference type="OrthoDB" id="9803913at2"/>
<protein>
    <recommendedName>
        <fullName evidence="5">phosphodiesterase I</fullName>
        <ecNumber evidence="5">3.1.4.1</ecNumber>
    </recommendedName>
</protein>
<evidence type="ECO:0000256" key="3">
    <source>
        <dbReference type="ARBA" id="ARBA00001946"/>
    </source>
</evidence>
<keyword evidence="8" id="KW-0378">Hydrolase</keyword>
<dbReference type="GO" id="GO:0046872">
    <property type="term" value="F:metal ion binding"/>
    <property type="evidence" value="ECO:0007669"/>
    <property type="project" value="UniProtKB-KW"/>
</dbReference>
<dbReference type="InterPro" id="IPR040603">
    <property type="entry name" value="FAN1_SAP_bact"/>
</dbReference>
<dbReference type="Pfam" id="PF21315">
    <property type="entry name" value="FAN1_HTH"/>
    <property type="match status" value="1"/>
</dbReference>
<dbReference type="FunFam" id="3.40.1350.10:FF:000024">
    <property type="entry name" value="Fanconi-associated nuclease"/>
    <property type="match status" value="1"/>
</dbReference>
<dbReference type="PANTHER" id="PTHR15749">
    <property type="entry name" value="FANCONI-ASSOCIATED NUCLEASE 1"/>
    <property type="match status" value="1"/>
</dbReference>
<dbReference type="RefSeq" id="WP_133594031.1">
    <property type="nucleotide sequence ID" value="NZ_SNVV01000018.1"/>
</dbReference>
<dbReference type="GO" id="GO:0036297">
    <property type="term" value="P:interstrand cross-link repair"/>
    <property type="evidence" value="ECO:0007669"/>
    <property type="project" value="InterPro"/>
</dbReference>
<keyword evidence="10" id="KW-0464">Manganese</keyword>
<feature type="domain" description="VRR-NUC" evidence="11">
    <location>
        <begin position="428"/>
        <end position="542"/>
    </location>
</feature>
<evidence type="ECO:0000256" key="2">
    <source>
        <dbReference type="ARBA" id="ARBA00001936"/>
    </source>
</evidence>
<dbReference type="InterPro" id="IPR014883">
    <property type="entry name" value="VRR_NUC"/>
</dbReference>
<dbReference type="SMART" id="SM00990">
    <property type="entry name" value="VRR_NUC"/>
    <property type="match status" value="1"/>
</dbReference>
<evidence type="ECO:0000256" key="4">
    <source>
        <dbReference type="ARBA" id="ARBA00005533"/>
    </source>
</evidence>